<dbReference type="PANTHER" id="PTHR24113:SF12">
    <property type="entry name" value="RAN GTPASE-ACTIVATING PROTEIN 1"/>
    <property type="match status" value="1"/>
</dbReference>
<dbReference type="PROSITE" id="PS50102">
    <property type="entry name" value="RRM"/>
    <property type="match status" value="1"/>
</dbReference>
<feature type="domain" description="RRM" evidence="6">
    <location>
        <begin position="1271"/>
        <end position="1357"/>
    </location>
</feature>
<organism evidence="8 9">
    <name type="scientific">Euplotes crassus</name>
    <dbReference type="NCBI Taxonomy" id="5936"/>
    <lineage>
        <taxon>Eukaryota</taxon>
        <taxon>Sar</taxon>
        <taxon>Alveolata</taxon>
        <taxon>Ciliophora</taxon>
        <taxon>Intramacronucleata</taxon>
        <taxon>Spirotrichea</taxon>
        <taxon>Hypotrichia</taxon>
        <taxon>Euplotida</taxon>
        <taxon>Euplotidae</taxon>
        <taxon>Moneuplotes</taxon>
    </lineage>
</organism>
<dbReference type="InterPro" id="IPR012677">
    <property type="entry name" value="Nucleotide-bd_a/b_plait_sf"/>
</dbReference>
<keyword evidence="3" id="KW-0677">Repeat</keyword>
<dbReference type="GO" id="GO:0006913">
    <property type="term" value="P:nucleocytoplasmic transport"/>
    <property type="evidence" value="ECO:0007669"/>
    <property type="project" value="TreeGrafter"/>
</dbReference>
<dbReference type="EMBL" id="CAMPGE010003556">
    <property type="protein sequence ID" value="CAI2362392.1"/>
    <property type="molecule type" value="Genomic_DNA"/>
</dbReference>
<dbReference type="CDD" id="cd00590">
    <property type="entry name" value="RRM_SF"/>
    <property type="match status" value="1"/>
</dbReference>
<evidence type="ECO:0000256" key="2">
    <source>
        <dbReference type="ARBA" id="ARBA00022614"/>
    </source>
</evidence>
<dbReference type="SUPFAM" id="SSF54495">
    <property type="entry name" value="UBC-like"/>
    <property type="match status" value="1"/>
</dbReference>
<feature type="region of interest" description="Disordered" evidence="5">
    <location>
        <begin position="1356"/>
        <end position="1454"/>
    </location>
</feature>
<dbReference type="SMART" id="SM00212">
    <property type="entry name" value="UBCc"/>
    <property type="match status" value="1"/>
</dbReference>
<dbReference type="GO" id="GO:0005096">
    <property type="term" value="F:GTPase activator activity"/>
    <property type="evidence" value="ECO:0007669"/>
    <property type="project" value="UniProtKB-KW"/>
</dbReference>
<sequence>MKGRKRQPTKLRETAQLNTMVKQNKTWAEKRLLRDYKEIQENSVPTVGVTACPTDDNYFVWRGNLRGPEGTPYQGGVFHIEIVFPQLYPTEPPKIHLMTPLTHPNVFGKEICLDMLDGNDRVLYQGWTSGYTVQSVLIQLQSFLFEKPPKHSEEKIKREVKLANEFKDLSINHKGPLSPYPPFSTKEKDEDSFVMAITEKELLEEELVCFHTRLSLINDTTVLGAGISFSRLPRTGEIKDVSTTVDLLSNQAYMKCGVRHSLSNEKFTHFLPLYFGIQMDKTIFLVEHAISFICKGSTKKFASSQVLEVLTKMFKTLIVDMTNESLHHSYKSIRMLIYIHRLMMIFIEKYPEISETIDQCLAKFIDHPECRIKDETPDIGELLVYLTISKKYFWEDLKEAYLGEQLDRQILWIIREIPNLEKIKDSELEDAKLEASFKSTIVGFRITMLFKLFNTEIIEKTGKDFQKFAEFLDQRYCRLEESTEKDFKDAINTIFEVRSYVGYYSFVGKNVHDKKALASALDQAMKNSLEKKYHGDESDKNVIPKISEQATSFHRTLPNLMKYWDEKLQKLDKEGDEDFWKTLCLEKYEFISNKMRGSFGESTPKQLAEQMDMCRIYGISEDDDPLIKLNQQTFGNYNLKDIHGQKGFHEYKETMTWMELFIKLDFEGFLEVFPMMDNFKLLYDYLHAVNGKLSCLYLKIHSKIALKSGYYWYMVILSNLTSLEGLIIHDEELLLRPAFKYISKGFANFFKNGGKLKKLFLSQVNENTIQAGLYNILKNLPQLESICTYQCTLRHESGKAIGKILSDFKYMKELDFSGNSCDDTFVKEIADGLMRAKMLETLKLQRLYNCTEGIASILYSLAFSPRIRHIDLSHVPIGSDSRLCEALYKVLKISGSIEHLILNHTEAHEGLSKDFFICLGENKTLKSLHLDSKNKFKTTFAKYLGTAVAMNSKKDCSLETLSCSNGFSNNGLETFINSLYISEKDHERWYGDAVVAEKMSGSDLDLRWNFNIKHFNINQTILRCDISIATLKKYTNPKYPPLVRLFSSCMTHVDLNNSGLNSKRTMELLTTCLDNPLSKCKVTHLNLSKNGIDKEGSKIFCEALKKQFTIRSLDLSGNKLGVSGCKSIAHALKTNTSVVSLNLYSNQIDVDGARYLKETLLVNDTLEYIDVGSNRIRDKGLLEMAEGIIGNSTCALKSISMRYNFITDDGAEKFFDKILSSSKIERVFLKNNYLTDPFIVNLQKRLDDFEYKIFVDAFDKVKYLAQDKLVKSIWISPINALFTEQSITKFFQEDQECGLVKEVRMFKGSEKEGKQQENIYAFVEFEHENSVARSLRVASKKKSFLHGTRFKIFKAGTQQHSSTAPKAAKIPEKRNTGRGGAIFRAMQRGLTRGRGPIRGPARGRDFARPQRFTRGGFTAFSRGLNQRKRRRESSSSSETPTNNQATQRKRPKRL</sequence>
<dbReference type="Proteomes" id="UP001295684">
    <property type="component" value="Unassembled WGS sequence"/>
</dbReference>
<dbReference type="SMART" id="SM00368">
    <property type="entry name" value="LRR_RI"/>
    <property type="match status" value="5"/>
</dbReference>
<protein>
    <submittedName>
        <fullName evidence="8">Uncharacterized protein</fullName>
    </submittedName>
</protein>
<gene>
    <name evidence="8" type="ORF">ECRASSUSDP1_LOCUS3715</name>
</gene>
<evidence type="ECO:0000259" key="6">
    <source>
        <dbReference type="PROSITE" id="PS50102"/>
    </source>
</evidence>
<dbReference type="InterPro" id="IPR032675">
    <property type="entry name" value="LRR_dom_sf"/>
</dbReference>
<dbReference type="PROSITE" id="PS50127">
    <property type="entry name" value="UBC_2"/>
    <property type="match status" value="1"/>
</dbReference>
<dbReference type="Gene3D" id="3.10.110.10">
    <property type="entry name" value="Ubiquitin Conjugating Enzyme"/>
    <property type="match status" value="1"/>
</dbReference>
<evidence type="ECO:0000256" key="3">
    <source>
        <dbReference type="ARBA" id="ARBA00022737"/>
    </source>
</evidence>
<evidence type="ECO:0000256" key="5">
    <source>
        <dbReference type="SAM" id="MobiDB-lite"/>
    </source>
</evidence>
<keyword evidence="9" id="KW-1185">Reference proteome</keyword>
<keyword evidence="2" id="KW-0433">Leucine-rich repeat</keyword>
<dbReference type="InterPro" id="IPR000504">
    <property type="entry name" value="RRM_dom"/>
</dbReference>
<keyword evidence="4" id="KW-0694">RNA-binding</keyword>
<dbReference type="GO" id="GO:0005829">
    <property type="term" value="C:cytosol"/>
    <property type="evidence" value="ECO:0007669"/>
    <property type="project" value="TreeGrafter"/>
</dbReference>
<dbReference type="GO" id="GO:0005634">
    <property type="term" value="C:nucleus"/>
    <property type="evidence" value="ECO:0007669"/>
    <property type="project" value="TreeGrafter"/>
</dbReference>
<dbReference type="Gene3D" id="3.30.70.330">
    <property type="match status" value="1"/>
</dbReference>
<dbReference type="PANTHER" id="PTHR24113">
    <property type="entry name" value="RAN GTPASE-ACTIVATING PROTEIN 1"/>
    <property type="match status" value="1"/>
</dbReference>
<dbReference type="Gene3D" id="3.80.10.10">
    <property type="entry name" value="Ribonuclease Inhibitor"/>
    <property type="match status" value="2"/>
</dbReference>
<dbReference type="SMART" id="SM00360">
    <property type="entry name" value="RRM"/>
    <property type="match status" value="1"/>
</dbReference>
<dbReference type="Pfam" id="PF13516">
    <property type="entry name" value="LRR_6"/>
    <property type="match status" value="4"/>
</dbReference>
<dbReference type="CDD" id="cd23955">
    <property type="entry name" value="UBCc_invertebrate"/>
    <property type="match status" value="1"/>
</dbReference>
<name>A0AAD1U844_EUPCR</name>
<dbReference type="InterPro" id="IPR000608">
    <property type="entry name" value="UBC"/>
</dbReference>
<dbReference type="SUPFAM" id="SSF54928">
    <property type="entry name" value="RNA-binding domain, RBD"/>
    <property type="match status" value="1"/>
</dbReference>
<dbReference type="SUPFAM" id="SSF52047">
    <property type="entry name" value="RNI-like"/>
    <property type="match status" value="2"/>
</dbReference>
<dbReference type="GO" id="GO:0048471">
    <property type="term" value="C:perinuclear region of cytoplasm"/>
    <property type="evidence" value="ECO:0007669"/>
    <property type="project" value="TreeGrafter"/>
</dbReference>
<accession>A0AAD1U844</accession>
<evidence type="ECO:0000259" key="7">
    <source>
        <dbReference type="PROSITE" id="PS50127"/>
    </source>
</evidence>
<comment type="caution">
    <text evidence="8">The sequence shown here is derived from an EMBL/GenBank/DDBJ whole genome shotgun (WGS) entry which is preliminary data.</text>
</comment>
<dbReference type="GO" id="GO:0031267">
    <property type="term" value="F:small GTPase binding"/>
    <property type="evidence" value="ECO:0007669"/>
    <property type="project" value="TreeGrafter"/>
</dbReference>
<dbReference type="GO" id="GO:0003723">
    <property type="term" value="F:RNA binding"/>
    <property type="evidence" value="ECO:0007669"/>
    <property type="project" value="UniProtKB-UniRule"/>
</dbReference>
<dbReference type="Pfam" id="PF00179">
    <property type="entry name" value="UQ_con"/>
    <property type="match status" value="1"/>
</dbReference>
<evidence type="ECO:0000313" key="9">
    <source>
        <dbReference type="Proteomes" id="UP001295684"/>
    </source>
</evidence>
<feature type="domain" description="UBC core" evidence="7">
    <location>
        <begin position="27"/>
        <end position="196"/>
    </location>
</feature>
<dbReference type="InterPro" id="IPR027038">
    <property type="entry name" value="RanGap"/>
</dbReference>
<dbReference type="InterPro" id="IPR035979">
    <property type="entry name" value="RBD_domain_sf"/>
</dbReference>
<evidence type="ECO:0000313" key="8">
    <source>
        <dbReference type="EMBL" id="CAI2362392.1"/>
    </source>
</evidence>
<dbReference type="InterPro" id="IPR001611">
    <property type="entry name" value="Leu-rich_rpt"/>
</dbReference>
<dbReference type="InterPro" id="IPR016135">
    <property type="entry name" value="UBQ-conjugating_enzyme/RWD"/>
</dbReference>
<keyword evidence="1" id="KW-0343">GTPase activation</keyword>
<evidence type="ECO:0000256" key="4">
    <source>
        <dbReference type="PROSITE-ProRule" id="PRU00176"/>
    </source>
</evidence>
<proteinExistence type="predicted"/>
<evidence type="ECO:0000256" key="1">
    <source>
        <dbReference type="ARBA" id="ARBA00022468"/>
    </source>
</evidence>
<reference evidence="8" key="1">
    <citation type="submission" date="2023-07" db="EMBL/GenBank/DDBJ databases">
        <authorList>
            <consortium name="AG Swart"/>
            <person name="Singh M."/>
            <person name="Singh A."/>
            <person name="Seah K."/>
            <person name="Emmerich C."/>
        </authorList>
    </citation>
    <scope>NUCLEOTIDE SEQUENCE</scope>
    <source>
        <strain evidence="8">DP1</strain>
    </source>
</reference>